<comment type="function">
    <text evidence="5">Required for morphogenesis and for the elongation of the flagellar filament by facilitating polymerization of the flagellin monomers at the tip of growing filament. Forms a capping structure, which prevents flagellin subunits (transported through the central channel of the flagellum) from leaking out without polymerization at the distal end.</text>
</comment>
<dbReference type="GO" id="GO:0009424">
    <property type="term" value="C:bacterial-type flagellum hook"/>
    <property type="evidence" value="ECO:0007669"/>
    <property type="project" value="UniProtKB-UniRule"/>
</dbReference>
<dbReference type="GO" id="GO:0007155">
    <property type="term" value="P:cell adhesion"/>
    <property type="evidence" value="ECO:0007669"/>
    <property type="project" value="InterPro"/>
</dbReference>
<keyword evidence="9" id="KW-1185">Reference proteome</keyword>
<dbReference type="GO" id="GO:0071973">
    <property type="term" value="P:bacterial-type flagellum-dependent cell motility"/>
    <property type="evidence" value="ECO:0007669"/>
    <property type="project" value="TreeGrafter"/>
</dbReference>
<accession>A0A498CCP6</accession>
<keyword evidence="5" id="KW-0964">Secreted</keyword>
<evidence type="ECO:0000313" key="9">
    <source>
        <dbReference type="Proteomes" id="UP000275461"/>
    </source>
</evidence>
<evidence type="ECO:0000259" key="7">
    <source>
        <dbReference type="Pfam" id="PF07195"/>
    </source>
</evidence>
<comment type="subunit">
    <text evidence="2 5">Homopentamer.</text>
</comment>
<dbReference type="EMBL" id="RCDA01000001">
    <property type="protein sequence ID" value="RLK51020.1"/>
    <property type="molecule type" value="Genomic_DNA"/>
</dbReference>
<dbReference type="GO" id="GO:0005576">
    <property type="term" value="C:extracellular region"/>
    <property type="evidence" value="ECO:0007669"/>
    <property type="project" value="UniProtKB-SubCell"/>
</dbReference>
<feature type="domain" description="Flagellar hook-associated protein 2 N-terminal" evidence="6">
    <location>
        <begin position="11"/>
        <end position="108"/>
    </location>
</feature>
<keyword evidence="3" id="KW-0175">Coiled coil</keyword>
<dbReference type="OrthoDB" id="5980200at2"/>
<reference evidence="8 9" key="1">
    <citation type="submission" date="2018-10" db="EMBL/GenBank/DDBJ databases">
        <title>Genomic Encyclopedia of Type Strains, Phase IV (KMG-IV): sequencing the most valuable type-strain genomes for metagenomic binning, comparative biology and taxonomic classification.</title>
        <authorList>
            <person name="Goeker M."/>
        </authorList>
    </citation>
    <scope>NUCLEOTIDE SEQUENCE [LARGE SCALE GENOMIC DNA]</scope>
    <source>
        <strain evidence="8 9">DSM 12769</strain>
    </source>
</reference>
<keyword evidence="4 5" id="KW-0975">Bacterial flagellum</keyword>
<dbReference type="Proteomes" id="UP000275461">
    <property type="component" value="Unassembled WGS sequence"/>
</dbReference>
<evidence type="ECO:0000259" key="6">
    <source>
        <dbReference type="Pfam" id="PF02465"/>
    </source>
</evidence>
<dbReference type="AlphaFoldDB" id="A0A498CCP6"/>
<dbReference type="Pfam" id="PF07195">
    <property type="entry name" value="FliD_C"/>
    <property type="match status" value="1"/>
</dbReference>
<name>A0A498CCP6_9GAMM</name>
<dbReference type="RefSeq" id="WP_121441461.1">
    <property type="nucleotide sequence ID" value="NZ_RCDA01000001.1"/>
</dbReference>
<evidence type="ECO:0000313" key="8">
    <source>
        <dbReference type="EMBL" id="RLK51020.1"/>
    </source>
</evidence>
<evidence type="ECO:0000256" key="3">
    <source>
        <dbReference type="ARBA" id="ARBA00023054"/>
    </source>
</evidence>
<evidence type="ECO:0000256" key="4">
    <source>
        <dbReference type="ARBA" id="ARBA00023143"/>
    </source>
</evidence>
<comment type="caution">
    <text evidence="8">The sequence shown here is derived from an EMBL/GenBank/DDBJ whole genome shotgun (WGS) entry which is preliminary data.</text>
</comment>
<dbReference type="InterPro" id="IPR010809">
    <property type="entry name" value="FliD_C"/>
</dbReference>
<sequence>MASISSLGVGSGLDIRDLVDQLVAAEREPGQQRIDRQESRLEAQVSGLGKLQGAVSDFGSALGNVSGESDFRSVEAASNNESAVTVSANRDAPPGSYDVNVTQLAQAQRIATNSDLFEDVEDFSAGTTSLGTGTFTITLGEGDDAVTETFRLEEGADTLQDVRSAINNESEFLRASVVDDGEGPRLVFTSREPGQANAVTAIEVDADDDEGDALLERLAFDAASLDDPDEDGVRAGDNFSQLREAQNAELFVDGLRITRPTNEISGVIDGVTLTLNAVDQARVNVTQEPGAAESAVRDFVEAYNSLQRTLGDLNAFDPESGEAGELKGDSTLRSVQSRMRQLISEPVPGAEGAVRTLADLGITTQRDGTLEINDSRLEDALNENRLDVVRLFTDSENGITARLQDAVDEFTGRDSVINNRTESLQDRLAALAPQQERLDMRMDRLEARLIRQFSAMDSMIAQMNQTSEFLDNQLGLLNQQ</sequence>
<dbReference type="PANTHER" id="PTHR30288">
    <property type="entry name" value="FLAGELLAR CAP/ASSEMBLY PROTEIN FLID"/>
    <property type="match status" value="1"/>
</dbReference>
<proteinExistence type="inferred from homology"/>
<organism evidence="8 9">
    <name type="scientific">Alkalispirillum mobile</name>
    <dbReference type="NCBI Taxonomy" id="85925"/>
    <lineage>
        <taxon>Bacteria</taxon>
        <taxon>Pseudomonadati</taxon>
        <taxon>Pseudomonadota</taxon>
        <taxon>Gammaproteobacteria</taxon>
        <taxon>Chromatiales</taxon>
        <taxon>Ectothiorhodospiraceae</taxon>
        <taxon>Alkalispirillum</taxon>
    </lineage>
</organism>
<protein>
    <recommendedName>
        <fullName evidence="5">Flagellar hook-associated protein 2</fullName>
        <shortName evidence="5">HAP2</shortName>
    </recommendedName>
    <alternativeName>
        <fullName evidence="5">Flagellar cap protein</fullName>
    </alternativeName>
</protein>
<evidence type="ECO:0000256" key="5">
    <source>
        <dbReference type="RuleBase" id="RU362066"/>
    </source>
</evidence>
<keyword evidence="8" id="KW-0969">Cilium</keyword>
<feature type="domain" description="Flagellar hook-associated protein 2 C-terminal" evidence="7">
    <location>
        <begin position="245"/>
        <end position="465"/>
    </location>
</feature>
<dbReference type="InterPro" id="IPR040026">
    <property type="entry name" value="FliD"/>
</dbReference>
<keyword evidence="8" id="KW-0282">Flagellum</keyword>
<evidence type="ECO:0000256" key="2">
    <source>
        <dbReference type="ARBA" id="ARBA00011255"/>
    </source>
</evidence>
<dbReference type="Pfam" id="PF02465">
    <property type="entry name" value="FliD_N"/>
    <property type="match status" value="1"/>
</dbReference>
<gene>
    <name evidence="8" type="ORF">DFR31_0934</name>
</gene>
<comment type="subcellular location">
    <subcellularLocation>
        <location evidence="5">Secreted</location>
    </subcellularLocation>
    <subcellularLocation>
        <location evidence="5">Bacterial flagellum</location>
    </subcellularLocation>
</comment>
<comment type="similarity">
    <text evidence="1 5">Belongs to the FliD family.</text>
</comment>
<dbReference type="GO" id="GO:0009421">
    <property type="term" value="C:bacterial-type flagellum filament cap"/>
    <property type="evidence" value="ECO:0007669"/>
    <property type="project" value="InterPro"/>
</dbReference>
<dbReference type="InterPro" id="IPR003481">
    <property type="entry name" value="FliD_N"/>
</dbReference>
<dbReference type="PANTHER" id="PTHR30288:SF0">
    <property type="entry name" value="FLAGELLAR HOOK-ASSOCIATED PROTEIN 2"/>
    <property type="match status" value="1"/>
</dbReference>
<keyword evidence="8" id="KW-0966">Cell projection</keyword>
<evidence type="ECO:0000256" key="1">
    <source>
        <dbReference type="ARBA" id="ARBA00009764"/>
    </source>
</evidence>